<dbReference type="InterPro" id="IPR020472">
    <property type="entry name" value="WD40_PAC1"/>
</dbReference>
<keyword evidence="4" id="KW-1185">Reference proteome</keyword>
<dbReference type="PROSITE" id="PS50082">
    <property type="entry name" value="WD_REPEATS_2"/>
    <property type="match status" value="2"/>
</dbReference>
<dbReference type="InterPro" id="IPR001680">
    <property type="entry name" value="WD40_rpt"/>
</dbReference>
<dbReference type="Pfam" id="PF00400">
    <property type="entry name" value="WD40"/>
    <property type="match status" value="4"/>
</dbReference>
<accession>A0ABM1F1G2</accession>
<dbReference type="PROSITE" id="PS50294">
    <property type="entry name" value="WD_REPEATS_REGION"/>
    <property type="match status" value="1"/>
</dbReference>
<proteinExistence type="predicted"/>
<dbReference type="RefSeq" id="XP_014678283.1">
    <property type="nucleotide sequence ID" value="XM_014822797.1"/>
</dbReference>
<keyword evidence="2" id="KW-0677">Repeat</keyword>
<feature type="repeat" description="WD" evidence="3">
    <location>
        <begin position="80"/>
        <end position="121"/>
    </location>
</feature>
<evidence type="ECO:0000256" key="1">
    <source>
        <dbReference type="ARBA" id="ARBA00022574"/>
    </source>
</evidence>
<feature type="repeat" description="WD" evidence="3">
    <location>
        <begin position="142"/>
        <end position="164"/>
    </location>
</feature>
<organism evidence="4 5">
    <name type="scientific">Priapulus caudatus</name>
    <name type="common">Priapulid worm</name>
    <dbReference type="NCBI Taxonomy" id="37621"/>
    <lineage>
        <taxon>Eukaryota</taxon>
        <taxon>Metazoa</taxon>
        <taxon>Ecdysozoa</taxon>
        <taxon>Scalidophora</taxon>
        <taxon>Priapulida</taxon>
        <taxon>Priapulimorpha</taxon>
        <taxon>Priapulimorphida</taxon>
        <taxon>Priapulidae</taxon>
        <taxon>Priapulus</taxon>
    </lineage>
</organism>
<protein>
    <submittedName>
        <fullName evidence="5">mRNA export factor-like</fullName>
    </submittedName>
</protein>
<dbReference type="PROSITE" id="PS00678">
    <property type="entry name" value="WD_REPEATS_1"/>
    <property type="match status" value="2"/>
</dbReference>
<evidence type="ECO:0000256" key="2">
    <source>
        <dbReference type="ARBA" id="ARBA00022737"/>
    </source>
</evidence>
<dbReference type="InterPro" id="IPR036322">
    <property type="entry name" value="WD40_repeat_dom_sf"/>
</dbReference>
<dbReference type="GeneID" id="106818073"/>
<dbReference type="InterPro" id="IPR015943">
    <property type="entry name" value="WD40/YVTN_repeat-like_dom_sf"/>
</dbReference>
<dbReference type="PANTHER" id="PTHR10971">
    <property type="entry name" value="MRNA EXPORT FACTOR AND BUB3"/>
    <property type="match status" value="1"/>
</dbReference>
<evidence type="ECO:0000313" key="5">
    <source>
        <dbReference type="RefSeq" id="XP_014678283.1"/>
    </source>
</evidence>
<keyword evidence="1 3" id="KW-0853">WD repeat</keyword>
<evidence type="ECO:0000256" key="3">
    <source>
        <dbReference type="PROSITE-ProRule" id="PRU00221"/>
    </source>
</evidence>
<dbReference type="Proteomes" id="UP000695022">
    <property type="component" value="Unplaced"/>
</dbReference>
<dbReference type="Gene3D" id="2.130.10.10">
    <property type="entry name" value="YVTN repeat-like/Quinoprotein amine dehydrogenase"/>
    <property type="match status" value="1"/>
</dbReference>
<dbReference type="PRINTS" id="PR00320">
    <property type="entry name" value="GPROTEINBRPT"/>
</dbReference>
<sequence length="306" mass="34134">MSLFGTQNSSFSLPFGSTAAHNPMKDFEVQSPPEDSVSCMKFSPAALPTNFLVGASWDNTVRCWEIQAQGNQVHTVLRAQQSHQGPVLGVAWSEDGTKIFSASCDKTAKMWDLNTNQFVQVAQHDAPIRTIHTIKAPNYTCVMTGSWDKTLKFWDLRSANPMMTIQLPERVYCADVVYPMAVVGLAGRGIIIYQLQNQPQEFKKIEPPLKYQHRCISIFNDMKKNEPTGFALGSIEGRVAIQYVQATNPKDNFTFKCHRSNGTSSSVQDIFSVNDIAFHPAHGTLATVGSDGRFSFWIKMQAVFRL</sequence>
<evidence type="ECO:0000313" key="4">
    <source>
        <dbReference type="Proteomes" id="UP000695022"/>
    </source>
</evidence>
<reference evidence="5" key="1">
    <citation type="submission" date="2025-08" db="UniProtKB">
        <authorList>
            <consortium name="RefSeq"/>
        </authorList>
    </citation>
    <scope>IDENTIFICATION</scope>
</reference>
<name>A0ABM1F1G2_PRICU</name>
<dbReference type="SUPFAM" id="SSF50978">
    <property type="entry name" value="WD40 repeat-like"/>
    <property type="match status" value="1"/>
</dbReference>
<dbReference type="InterPro" id="IPR019775">
    <property type="entry name" value="WD40_repeat_CS"/>
</dbReference>
<gene>
    <name evidence="5" type="primary">LOC106818073</name>
</gene>
<dbReference type="SMART" id="SM00320">
    <property type="entry name" value="WD40"/>
    <property type="match status" value="4"/>
</dbReference>